<reference evidence="3 4" key="1">
    <citation type="submission" date="2017-03" db="EMBL/GenBank/DDBJ databases">
        <title>Isolation of Levoglucosan Utilizing Bacteria.</title>
        <authorList>
            <person name="Arya A.S."/>
        </authorList>
    </citation>
    <scope>NUCLEOTIDE SEQUENCE [LARGE SCALE GENOMIC DNA]</scope>
    <source>
        <strain evidence="3 4">MEC069</strain>
    </source>
</reference>
<accession>A0A4Y8Q3K8</accession>
<proteinExistence type="inferred from homology"/>
<comment type="caution">
    <text evidence="3">The sequence shown here is derived from an EMBL/GenBank/DDBJ whole genome shotgun (WGS) entry which is preliminary data.</text>
</comment>
<protein>
    <submittedName>
        <fullName evidence="3">Activator of Hsp90 ATPase 1 family protein</fullName>
    </submittedName>
</protein>
<dbReference type="CDD" id="cd08899">
    <property type="entry name" value="SRPBCC_CalC_Aha1-like_6"/>
    <property type="match status" value="1"/>
</dbReference>
<comment type="similarity">
    <text evidence="1">Belongs to the AHA1 family.</text>
</comment>
<dbReference type="InterPro" id="IPR013538">
    <property type="entry name" value="ASHA1/2-like_C"/>
</dbReference>
<dbReference type="Gene3D" id="3.30.530.20">
    <property type="match status" value="1"/>
</dbReference>
<evidence type="ECO:0000313" key="4">
    <source>
        <dbReference type="Proteomes" id="UP000298246"/>
    </source>
</evidence>
<dbReference type="OrthoDB" id="9803476at2"/>
<dbReference type="InterPro" id="IPR023393">
    <property type="entry name" value="START-like_dom_sf"/>
</dbReference>
<dbReference type="Pfam" id="PF08327">
    <property type="entry name" value="AHSA1"/>
    <property type="match status" value="1"/>
</dbReference>
<dbReference type="Proteomes" id="UP000298246">
    <property type="component" value="Unassembled WGS sequence"/>
</dbReference>
<feature type="domain" description="Activator of Hsp90 ATPase homologue 1/2-like C-terminal" evidence="2">
    <location>
        <begin position="23"/>
        <end position="131"/>
    </location>
</feature>
<dbReference type="RefSeq" id="WP_134751973.1">
    <property type="nucleotide sequence ID" value="NZ_MYFO02000002.1"/>
</dbReference>
<dbReference type="AlphaFoldDB" id="A0A4Y8Q3K8"/>
<evidence type="ECO:0000259" key="2">
    <source>
        <dbReference type="Pfam" id="PF08327"/>
    </source>
</evidence>
<evidence type="ECO:0000256" key="1">
    <source>
        <dbReference type="ARBA" id="ARBA00006817"/>
    </source>
</evidence>
<organism evidence="3 4">
    <name type="scientific">Paenibacillus athensensis</name>
    <dbReference type="NCBI Taxonomy" id="1967502"/>
    <lineage>
        <taxon>Bacteria</taxon>
        <taxon>Bacillati</taxon>
        <taxon>Bacillota</taxon>
        <taxon>Bacilli</taxon>
        <taxon>Bacillales</taxon>
        <taxon>Paenibacillaceae</taxon>
        <taxon>Paenibacillus</taxon>
    </lineage>
</organism>
<sequence>MLAVIERDGNGYIARFERRYKHAVDKVWAALTDNEQLGKWFPELSVEDLRTGGRIRFDMRDGTFVDMNILDCKPLKALEYTWGSDTVRFELYPDGAGCRLLLLERLNGLTDHTPKDLAGWHVCLDVITVILDGSEPQGRKANWEIQFAAYQQLLAAYRQL</sequence>
<name>A0A4Y8Q3K8_9BACL</name>
<gene>
    <name evidence="3" type="ORF">B5M42_09105</name>
</gene>
<dbReference type="EMBL" id="MYFO01000009">
    <property type="protein sequence ID" value="TFE88599.1"/>
    <property type="molecule type" value="Genomic_DNA"/>
</dbReference>
<dbReference type="SUPFAM" id="SSF55961">
    <property type="entry name" value="Bet v1-like"/>
    <property type="match status" value="1"/>
</dbReference>
<keyword evidence="4" id="KW-1185">Reference proteome</keyword>
<evidence type="ECO:0000313" key="3">
    <source>
        <dbReference type="EMBL" id="TFE88599.1"/>
    </source>
</evidence>